<dbReference type="GO" id="GO:0000156">
    <property type="term" value="F:phosphorelay response regulator activity"/>
    <property type="evidence" value="ECO:0007669"/>
    <property type="project" value="TreeGrafter"/>
</dbReference>
<feature type="domain" description="Response regulatory" evidence="10">
    <location>
        <begin position="4"/>
        <end position="117"/>
    </location>
</feature>
<protein>
    <submittedName>
        <fullName evidence="12">Fis family transcriptional regulator</fullName>
    </submittedName>
</protein>
<keyword evidence="6 9" id="KW-0238">DNA-binding</keyword>
<evidence type="ECO:0000256" key="4">
    <source>
        <dbReference type="ARBA" id="ARBA00023012"/>
    </source>
</evidence>
<comment type="subcellular location">
    <subcellularLocation>
        <location evidence="1">Cytoplasm</location>
    </subcellularLocation>
</comment>
<gene>
    <name evidence="12" type="ORF">AN477_20950</name>
</gene>
<dbReference type="PROSITE" id="PS50110">
    <property type="entry name" value="RESPONSE_REGULATORY"/>
    <property type="match status" value="1"/>
</dbReference>
<dbReference type="InterPro" id="IPR036388">
    <property type="entry name" value="WH-like_DNA-bd_sf"/>
</dbReference>
<dbReference type="InterPro" id="IPR011006">
    <property type="entry name" value="CheY-like_superfamily"/>
</dbReference>
<keyword evidence="7" id="KW-0804">Transcription</keyword>
<dbReference type="InterPro" id="IPR001789">
    <property type="entry name" value="Sig_transdc_resp-reg_receiver"/>
</dbReference>
<dbReference type="AlphaFoldDB" id="A0A0P9CVW2"/>
<dbReference type="SMART" id="SM00862">
    <property type="entry name" value="Trans_reg_C"/>
    <property type="match status" value="1"/>
</dbReference>
<name>A0A0P9CVW2_9BACL</name>
<dbReference type="Gene3D" id="3.40.50.2300">
    <property type="match status" value="1"/>
</dbReference>
<dbReference type="InterPro" id="IPR039420">
    <property type="entry name" value="WalR-like"/>
</dbReference>
<reference evidence="12 13" key="1">
    <citation type="submission" date="2015-09" db="EMBL/GenBank/DDBJ databases">
        <title>Draft genome sequence of Alicyclobacillus ferrooxydans DSM 22381.</title>
        <authorList>
            <person name="Hemp J."/>
        </authorList>
    </citation>
    <scope>NUCLEOTIDE SEQUENCE [LARGE SCALE GENOMIC DNA]</scope>
    <source>
        <strain evidence="12 13">TC-34</strain>
    </source>
</reference>
<dbReference type="GO" id="GO:0042802">
    <property type="term" value="F:identical protein binding"/>
    <property type="evidence" value="ECO:0007669"/>
    <property type="project" value="UniProtKB-ARBA"/>
</dbReference>
<evidence type="ECO:0000256" key="2">
    <source>
        <dbReference type="ARBA" id="ARBA00022490"/>
    </source>
</evidence>
<dbReference type="PATRIC" id="fig|471514.4.peg.1688"/>
<dbReference type="RefSeq" id="WP_054971139.1">
    <property type="nucleotide sequence ID" value="NZ_LJCO01000096.1"/>
</dbReference>
<dbReference type="CDD" id="cd00383">
    <property type="entry name" value="trans_reg_C"/>
    <property type="match status" value="1"/>
</dbReference>
<dbReference type="Gene3D" id="6.10.250.690">
    <property type="match status" value="1"/>
</dbReference>
<keyword evidence="5" id="KW-0805">Transcription regulation</keyword>
<keyword evidence="3 8" id="KW-0597">Phosphoprotein</keyword>
<dbReference type="PANTHER" id="PTHR48111:SF50">
    <property type="entry name" value="KDP OPERON TRANSCRIPTIONAL REGULATORY PROTEIN KDPE"/>
    <property type="match status" value="1"/>
</dbReference>
<dbReference type="InterPro" id="IPR001867">
    <property type="entry name" value="OmpR/PhoB-type_DNA-bd"/>
</dbReference>
<dbReference type="GO" id="GO:0005829">
    <property type="term" value="C:cytosol"/>
    <property type="evidence" value="ECO:0007669"/>
    <property type="project" value="TreeGrafter"/>
</dbReference>
<evidence type="ECO:0000256" key="8">
    <source>
        <dbReference type="PROSITE-ProRule" id="PRU00169"/>
    </source>
</evidence>
<sequence length="228" mass="25611">MGAKVLIIDDEVQIRKLLRVTLEAHGYSTMEASTGREGVLKTSMDIPDLLILDLGLPDMDGRDVLRQIREWATMPIIVLTVRDDEAGKVYALDNGADDYMTKPFGMSELMARIRVALRHIAQQPDEPIIQVGPLQIDLSRRVVEKNGEPIKLTPIEYDLLKALAINANRVMTHRQLLKQVWGEQGTETAGHYLRVYVGHLRKKIEDNAAQPNLLLTEPGVGYRLVDPN</sequence>
<dbReference type="GO" id="GO:0045893">
    <property type="term" value="P:positive regulation of DNA-templated transcription"/>
    <property type="evidence" value="ECO:0007669"/>
    <property type="project" value="UniProtKB-ARBA"/>
</dbReference>
<dbReference type="PANTHER" id="PTHR48111">
    <property type="entry name" value="REGULATOR OF RPOS"/>
    <property type="match status" value="1"/>
</dbReference>
<dbReference type="EMBL" id="LJCO01000096">
    <property type="protein sequence ID" value="KPV40788.1"/>
    <property type="molecule type" value="Genomic_DNA"/>
</dbReference>
<evidence type="ECO:0000256" key="1">
    <source>
        <dbReference type="ARBA" id="ARBA00004496"/>
    </source>
</evidence>
<proteinExistence type="predicted"/>
<evidence type="ECO:0000259" key="11">
    <source>
        <dbReference type="PROSITE" id="PS51755"/>
    </source>
</evidence>
<dbReference type="CDD" id="cd17620">
    <property type="entry name" value="REC_OmpR_KdpE-like"/>
    <property type="match status" value="1"/>
</dbReference>
<dbReference type="Proteomes" id="UP000050482">
    <property type="component" value="Unassembled WGS sequence"/>
</dbReference>
<feature type="modified residue" description="4-aspartylphosphate" evidence="8">
    <location>
        <position position="53"/>
    </location>
</feature>
<dbReference type="Pfam" id="PF00072">
    <property type="entry name" value="Response_reg"/>
    <property type="match status" value="1"/>
</dbReference>
<dbReference type="Gene3D" id="1.10.10.10">
    <property type="entry name" value="Winged helix-like DNA-binding domain superfamily/Winged helix DNA-binding domain"/>
    <property type="match status" value="1"/>
</dbReference>
<evidence type="ECO:0000256" key="9">
    <source>
        <dbReference type="PROSITE-ProRule" id="PRU01091"/>
    </source>
</evidence>
<dbReference type="STRING" id="471514.AN477_20950"/>
<evidence type="ECO:0000256" key="7">
    <source>
        <dbReference type="ARBA" id="ARBA00023163"/>
    </source>
</evidence>
<dbReference type="OrthoDB" id="2373414at2"/>
<feature type="DNA-binding region" description="OmpR/PhoB-type" evidence="9">
    <location>
        <begin position="126"/>
        <end position="226"/>
    </location>
</feature>
<dbReference type="SUPFAM" id="SSF52172">
    <property type="entry name" value="CheY-like"/>
    <property type="match status" value="1"/>
</dbReference>
<evidence type="ECO:0000256" key="5">
    <source>
        <dbReference type="ARBA" id="ARBA00023015"/>
    </source>
</evidence>
<keyword evidence="13" id="KW-1185">Reference proteome</keyword>
<organism evidence="12 13">
    <name type="scientific">Alicyclobacillus ferrooxydans</name>
    <dbReference type="NCBI Taxonomy" id="471514"/>
    <lineage>
        <taxon>Bacteria</taxon>
        <taxon>Bacillati</taxon>
        <taxon>Bacillota</taxon>
        <taxon>Bacilli</taxon>
        <taxon>Bacillales</taxon>
        <taxon>Alicyclobacillaceae</taxon>
        <taxon>Alicyclobacillus</taxon>
    </lineage>
</organism>
<keyword evidence="2" id="KW-0963">Cytoplasm</keyword>
<accession>A0A0P9CVW2</accession>
<feature type="domain" description="OmpR/PhoB-type" evidence="11">
    <location>
        <begin position="126"/>
        <end position="226"/>
    </location>
</feature>
<evidence type="ECO:0000256" key="3">
    <source>
        <dbReference type="ARBA" id="ARBA00022553"/>
    </source>
</evidence>
<dbReference type="GO" id="GO:0000987">
    <property type="term" value="F:cis-regulatory region sequence-specific DNA binding"/>
    <property type="evidence" value="ECO:0007669"/>
    <property type="project" value="UniProtKB-ARBA"/>
</dbReference>
<dbReference type="GO" id="GO:0032993">
    <property type="term" value="C:protein-DNA complex"/>
    <property type="evidence" value="ECO:0007669"/>
    <property type="project" value="TreeGrafter"/>
</dbReference>
<keyword evidence="4" id="KW-0902">Two-component regulatory system</keyword>
<dbReference type="SMART" id="SM00448">
    <property type="entry name" value="REC"/>
    <property type="match status" value="1"/>
</dbReference>
<evidence type="ECO:0000313" key="13">
    <source>
        <dbReference type="Proteomes" id="UP000050482"/>
    </source>
</evidence>
<dbReference type="Pfam" id="PF00486">
    <property type="entry name" value="Trans_reg_C"/>
    <property type="match status" value="1"/>
</dbReference>
<evidence type="ECO:0000259" key="10">
    <source>
        <dbReference type="PROSITE" id="PS50110"/>
    </source>
</evidence>
<evidence type="ECO:0000313" key="12">
    <source>
        <dbReference type="EMBL" id="KPV40788.1"/>
    </source>
</evidence>
<comment type="caution">
    <text evidence="12">The sequence shown here is derived from an EMBL/GenBank/DDBJ whole genome shotgun (WGS) entry which is preliminary data.</text>
</comment>
<dbReference type="FunFam" id="3.40.50.2300:FF:000021">
    <property type="entry name" value="Two-component system response regulator KdpE"/>
    <property type="match status" value="1"/>
</dbReference>
<evidence type="ECO:0000256" key="6">
    <source>
        <dbReference type="ARBA" id="ARBA00023125"/>
    </source>
</evidence>
<dbReference type="PROSITE" id="PS51755">
    <property type="entry name" value="OMPR_PHOB"/>
    <property type="match status" value="1"/>
</dbReference>